<evidence type="ECO:0000256" key="1">
    <source>
        <dbReference type="SAM" id="MobiDB-lite"/>
    </source>
</evidence>
<proteinExistence type="predicted"/>
<gene>
    <name evidence="2" type="ORF">METZ01_LOCUS217599</name>
</gene>
<dbReference type="EMBL" id="UINC01051053">
    <property type="protein sequence ID" value="SVB64745.1"/>
    <property type="molecule type" value="Genomic_DNA"/>
</dbReference>
<dbReference type="AlphaFoldDB" id="A0A382FQ66"/>
<feature type="compositionally biased region" description="Polar residues" evidence="1">
    <location>
        <begin position="96"/>
        <end position="106"/>
    </location>
</feature>
<evidence type="ECO:0000313" key="2">
    <source>
        <dbReference type="EMBL" id="SVB64745.1"/>
    </source>
</evidence>
<reference evidence="2" key="1">
    <citation type="submission" date="2018-05" db="EMBL/GenBank/DDBJ databases">
        <authorList>
            <person name="Lanie J.A."/>
            <person name="Ng W.-L."/>
            <person name="Kazmierczak K.M."/>
            <person name="Andrzejewski T.M."/>
            <person name="Davidsen T.M."/>
            <person name="Wayne K.J."/>
            <person name="Tettelin H."/>
            <person name="Glass J.I."/>
            <person name="Rusch D."/>
            <person name="Podicherti R."/>
            <person name="Tsui H.-C.T."/>
            <person name="Winkler M.E."/>
        </authorList>
    </citation>
    <scope>NUCLEOTIDE SEQUENCE</scope>
</reference>
<organism evidence="2">
    <name type="scientific">marine metagenome</name>
    <dbReference type="NCBI Taxonomy" id="408172"/>
    <lineage>
        <taxon>unclassified sequences</taxon>
        <taxon>metagenomes</taxon>
        <taxon>ecological metagenomes</taxon>
    </lineage>
</organism>
<dbReference type="PROSITE" id="PS51257">
    <property type="entry name" value="PROKAR_LIPOPROTEIN"/>
    <property type="match status" value="1"/>
</dbReference>
<feature type="region of interest" description="Disordered" evidence="1">
    <location>
        <begin position="84"/>
        <end position="111"/>
    </location>
</feature>
<accession>A0A382FQ66</accession>
<protein>
    <submittedName>
        <fullName evidence="2">Uncharacterized protein</fullName>
    </submittedName>
</protein>
<name>A0A382FQ66_9ZZZZ</name>
<sequence>MKKILLILYLFLIFSGCGTFLKSTDPAPELSPKLSPVKKSILEKLSFLPFIKLKTPTESSPAKIELLQKLGEYERIVDDHVAFDNKDKKGEDDIQDSTGKENSTGSLKKKEEKETIEEKIAEIKIIRGLTARYETWSLQWNEKTDLVGNDLSLIEINEIQKELKRISKKL</sequence>